<evidence type="ECO:0000256" key="2">
    <source>
        <dbReference type="SAM" id="MobiDB-lite"/>
    </source>
</evidence>
<evidence type="ECO:0000256" key="1">
    <source>
        <dbReference type="PROSITE-ProRule" id="PRU00191"/>
    </source>
</evidence>
<keyword evidence="5" id="KW-1185">Reference proteome</keyword>
<dbReference type="Gene3D" id="3.30.505.10">
    <property type="entry name" value="SH2 domain"/>
    <property type="match status" value="1"/>
</dbReference>
<evidence type="ECO:0000313" key="4">
    <source>
        <dbReference type="EMBL" id="KAK3101077.1"/>
    </source>
</evidence>
<evidence type="ECO:0000313" key="5">
    <source>
        <dbReference type="Proteomes" id="UP001186944"/>
    </source>
</evidence>
<dbReference type="PROSITE" id="PS50001">
    <property type="entry name" value="SH2"/>
    <property type="match status" value="1"/>
</dbReference>
<feature type="domain" description="SH2" evidence="3">
    <location>
        <begin position="1"/>
        <end position="86"/>
    </location>
</feature>
<organism evidence="4 5">
    <name type="scientific">Pinctada imbricata</name>
    <name type="common">Atlantic pearl-oyster</name>
    <name type="synonym">Pinctada martensii</name>
    <dbReference type="NCBI Taxonomy" id="66713"/>
    <lineage>
        <taxon>Eukaryota</taxon>
        <taxon>Metazoa</taxon>
        <taxon>Spiralia</taxon>
        <taxon>Lophotrochozoa</taxon>
        <taxon>Mollusca</taxon>
        <taxon>Bivalvia</taxon>
        <taxon>Autobranchia</taxon>
        <taxon>Pteriomorphia</taxon>
        <taxon>Pterioida</taxon>
        <taxon>Pterioidea</taxon>
        <taxon>Pteriidae</taxon>
        <taxon>Pinctada</taxon>
    </lineage>
</organism>
<gene>
    <name evidence="4" type="ORF">FSP39_000789</name>
</gene>
<accession>A0AA88Y970</accession>
<proteinExistence type="predicted"/>
<feature type="compositionally biased region" description="Polar residues" evidence="2">
    <location>
        <begin position="157"/>
        <end position="168"/>
    </location>
</feature>
<dbReference type="AlphaFoldDB" id="A0AA88Y970"/>
<protein>
    <recommendedName>
        <fullName evidence="3">SH2 domain-containing protein</fullName>
    </recommendedName>
</protein>
<sequence length="195" mass="21862">MPMGAFVFHKHVFEILPFSGSILLLWVQDKSVRHTNIVIESNGYQKKYFLVKEKKFDSVEELMLFYRTNEIKNLQNVKNVRFLYAVESGRGSRSHDNGSASSESSYDRYTSPGSSAGMVDPSNIPQNRPPLPARPKDLPRRNSSHSSMGSPGAVFTLSPSASGTSMEEGLSQQHLRWVWVRIPPLVLQEAKPPGQ</sequence>
<dbReference type="EMBL" id="VSWD01000005">
    <property type="protein sequence ID" value="KAK3101077.1"/>
    <property type="molecule type" value="Genomic_DNA"/>
</dbReference>
<feature type="region of interest" description="Disordered" evidence="2">
    <location>
        <begin position="90"/>
        <end position="168"/>
    </location>
</feature>
<dbReference type="Proteomes" id="UP001186944">
    <property type="component" value="Unassembled WGS sequence"/>
</dbReference>
<dbReference type="InterPro" id="IPR000980">
    <property type="entry name" value="SH2"/>
</dbReference>
<evidence type="ECO:0000259" key="3">
    <source>
        <dbReference type="PROSITE" id="PS50001"/>
    </source>
</evidence>
<reference evidence="4" key="1">
    <citation type="submission" date="2019-08" db="EMBL/GenBank/DDBJ databases">
        <title>The improved chromosome-level genome for the pearl oyster Pinctada fucata martensii using PacBio sequencing and Hi-C.</title>
        <authorList>
            <person name="Zheng Z."/>
        </authorList>
    </citation>
    <scope>NUCLEOTIDE SEQUENCE</scope>
    <source>
        <strain evidence="4">ZZ-2019</strain>
        <tissue evidence="4">Adductor muscle</tissue>
    </source>
</reference>
<name>A0AA88Y970_PINIB</name>
<dbReference type="SUPFAM" id="SSF55550">
    <property type="entry name" value="SH2 domain"/>
    <property type="match status" value="1"/>
</dbReference>
<dbReference type="InterPro" id="IPR036860">
    <property type="entry name" value="SH2_dom_sf"/>
</dbReference>
<keyword evidence="1" id="KW-0727">SH2 domain</keyword>
<comment type="caution">
    <text evidence="4">The sequence shown here is derived from an EMBL/GenBank/DDBJ whole genome shotgun (WGS) entry which is preliminary data.</text>
</comment>
<feature type="compositionally biased region" description="Polar residues" evidence="2">
    <location>
        <begin position="97"/>
        <end position="114"/>
    </location>
</feature>